<accession>A0AAW1ABB9</accession>
<sequence>MLVGLLSETRLESDNRILIRGRETLISERDGGIEGLQDQTDSSRPFCSPVPVNFASARLYDGEESLANRRIELDELVKLFETFFSGRVRVPSLGITTSPTSERMCRTTEWENVRLGALDMG</sequence>
<dbReference type="AlphaFoldDB" id="A0AAW1ABB9"/>
<evidence type="ECO:0000313" key="2">
    <source>
        <dbReference type="Proteomes" id="UP001432146"/>
    </source>
</evidence>
<comment type="caution">
    <text evidence="1">The sequence shown here is derived from an EMBL/GenBank/DDBJ whole genome shotgun (WGS) entry which is preliminary data.</text>
</comment>
<dbReference type="Proteomes" id="UP001432146">
    <property type="component" value="Unassembled WGS sequence"/>
</dbReference>
<dbReference type="EMBL" id="JAWNGG020000042">
    <property type="protein sequence ID" value="KAK9306326.1"/>
    <property type="molecule type" value="Genomic_DNA"/>
</dbReference>
<reference evidence="1 2" key="1">
    <citation type="submission" date="2024-05" db="EMBL/GenBank/DDBJ databases">
        <title>The nuclear and mitochondrial genome assemblies of Tetragonisca angustula (Apidae: Meliponini), a tiny yet remarkable pollinator in the Neotropics.</title>
        <authorList>
            <person name="Ferrari R."/>
            <person name="Ricardo P.C."/>
            <person name="Dias F.C."/>
            <person name="Araujo N.S."/>
            <person name="Soares D.O."/>
            <person name="Zhou Q.-S."/>
            <person name="Zhu C.-D."/>
            <person name="Coutinho L."/>
            <person name="Airas M.C."/>
            <person name="Batista T.M."/>
        </authorList>
    </citation>
    <scope>NUCLEOTIDE SEQUENCE [LARGE SCALE GENOMIC DNA]</scope>
    <source>
        <strain evidence="1">ASF017062</strain>
        <tissue evidence="1">Abdomen</tissue>
    </source>
</reference>
<gene>
    <name evidence="1" type="ORF">QLX08_003019</name>
</gene>
<evidence type="ECO:0000313" key="1">
    <source>
        <dbReference type="EMBL" id="KAK9306326.1"/>
    </source>
</evidence>
<keyword evidence="2" id="KW-1185">Reference proteome</keyword>
<organism evidence="1 2">
    <name type="scientific">Tetragonisca angustula</name>
    <dbReference type="NCBI Taxonomy" id="166442"/>
    <lineage>
        <taxon>Eukaryota</taxon>
        <taxon>Metazoa</taxon>
        <taxon>Ecdysozoa</taxon>
        <taxon>Arthropoda</taxon>
        <taxon>Hexapoda</taxon>
        <taxon>Insecta</taxon>
        <taxon>Pterygota</taxon>
        <taxon>Neoptera</taxon>
        <taxon>Endopterygota</taxon>
        <taxon>Hymenoptera</taxon>
        <taxon>Apocrita</taxon>
        <taxon>Aculeata</taxon>
        <taxon>Apoidea</taxon>
        <taxon>Anthophila</taxon>
        <taxon>Apidae</taxon>
        <taxon>Tetragonisca</taxon>
    </lineage>
</organism>
<proteinExistence type="predicted"/>
<name>A0AAW1ABB9_9HYME</name>
<protein>
    <submittedName>
        <fullName evidence="1">Uncharacterized protein</fullName>
    </submittedName>
</protein>